<proteinExistence type="predicted"/>
<organism evidence="2 3">
    <name type="scientific">Acanthosepion pharaonis</name>
    <name type="common">Pharaoh cuttlefish</name>
    <name type="synonym">Sepia pharaonis</name>
    <dbReference type="NCBI Taxonomy" id="158019"/>
    <lineage>
        <taxon>Eukaryota</taxon>
        <taxon>Metazoa</taxon>
        <taxon>Spiralia</taxon>
        <taxon>Lophotrochozoa</taxon>
        <taxon>Mollusca</taxon>
        <taxon>Cephalopoda</taxon>
        <taxon>Coleoidea</taxon>
        <taxon>Decapodiformes</taxon>
        <taxon>Sepiida</taxon>
        <taxon>Sepiina</taxon>
        <taxon>Sepiidae</taxon>
        <taxon>Acanthosepion</taxon>
    </lineage>
</organism>
<dbReference type="OrthoDB" id="6137713at2759"/>
<dbReference type="Proteomes" id="UP000597762">
    <property type="component" value="Unassembled WGS sequence"/>
</dbReference>
<evidence type="ECO:0000313" key="2">
    <source>
        <dbReference type="EMBL" id="CAE1298258.1"/>
    </source>
</evidence>
<feature type="compositionally biased region" description="Polar residues" evidence="1">
    <location>
        <begin position="149"/>
        <end position="176"/>
    </location>
</feature>
<protein>
    <submittedName>
        <fullName evidence="2">Uncharacterized protein</fullName>
    </submittedName>
</protein>
<name>A0A812DGH4_ACAPH</name>
<reference evidence="2" key="1">
    <citation type="submission" date="2021-01" db="EMBL/GenBank/DDBJ databases">
        <authorList>
            <person name="Li R."/>
            <person name="Bekaert M."/>
        </authorList>
    </citation>
    <scope>NUCLEOTIDE SEQUENCE</scope>
    <source>
        <strain evidence="2">Farmed</strain>
    </source>
</reference>
<evidence type="ECO:0000256" key="1">
    <source>
        <dbReference type="SAM" id="MobiDB-lite"/>
    </source>
</evidence>
<feature type="region of interest" description="Disordered" evidence="1">
    <location>
        <begin position="187"/>
        <end position="206"/>
    </location>
</feature>
<dbReference type="EMBL" id="CAHIKZ030003271">
    <property type="protein sequence ID" value="CAE1298258.1"/>
    <property type="molecule type" value="Genomic_DNA"/>
</dbReference>
<feature type="region of interest" description="Disordered" evidence="1">
    <location>
        <begin position="21"/>
        <end position="100"/>
    </location>
</feature>
<feature type="compositionally biased region" description="Basic residues" evidence="1">
    <location>
        <begin position="53"/>
        <end position="65"/>
    </location>
</feature>
<sequence length="522" mass="57895">MIPNIFSALSFHINISKYGGNKLTNPSPKAKPLSPNKNNCKPHNSPNVATRAGPKKANTRKKRTVRNSLVSSPPKPSQVGSKRAKGLNNASPHPPGVKNSVKSAIYIPVSKATNRSEAHPKPSSVAMTCSDKLSHLQGIKSPHGKEDSVYSTPVQTPSKLNNLTTTLSPNVTTRSSSPREKILNSQFVTTRSTPSSQKTSHSPSPTCSWYSAEDSLEFFPNELSSSYCSSPNANWSKQYFSPLFDDSAIVEASCSGKKYFNFPEAVNLEDVWAQEVQPATEGQRSFLTGDLGSCSVSQGDTYSNRVPCVGHSLLGERLEKVLNIPVSPQKSLDEQSYVDFQKFLDRLEGTTKVRKKLSLSLDDSKSVKSSPTLSPLCCDCRLPDELSEAELDEITWIHTTCNGQQVASRVFFGEQTSDSFAVFPPPRSPRHLKWSENLVQEEYDKIASHNKTTSTPLKSILKKRPDHFVFPYNGDEPSPYLITRTRHLYSPLWDRTFLPSPFFHDSISLPPHRTYFGSFSFF</sequence>
<keyword evidence="3" id="KW-1185">Reference proteome</keyword>
<comment type="caution">
    <text evidence="2">The sequence shown here is derived from an EMBL/GenBank/DDBJ whole genome shotgun (WGS) entry which is preliminary data.</text>
</comment>
<accession>A0A812DGH4</accession>
<dbReference type="AlphaFoldDB" id="A0A812DGH4"/>
<evidence type="ECO:0000313" key="3">
    <source>
        <dbReference type="Proteomes" id="UP000597762"/>
    </source>
</evidence>
<feature type="compositionally biased region" description="Polar residues" evidence="1">
    <location>
        <begin position="35"/>
        <end position="48"/>
    </location>
</feature>
<gene>
    <name evidence="2" type="ORF">SPHA_52505</name>
</gene>
<feature type="region of interest" description="Disordered" evidence="1">
    <location>
        <begin position="139"/>
        <end position="178"/>
    </location>
</feature>